<accession>A0A165ISJ3</accession>
<evidence type="ECO:0000313" key="7">
    <source>
        <dbReference type="Proteomes" id="UP000076632"/>
    </source>
</evidence>
<dbReference type="PANTHER" id="PTHR23402:SF1">
    <property type="entry name" value="PYROGLUTAMYL-PEPTIDASE I"/>
    <property type="match status" value="1"/>
</dbReference>
<protein>
    <recommendedName>
        <fullName evidence="8">Peptidase C15, pyroglutamyl peptidase I-like protein</fullName>
    </recommendedName>
</protein>
<keyword evidence="3" id="KW-0378">Hydrolase</keyword>
<proteinExistence type="inferred from homology"/>
<evidence type="ECO:0000256" key="5">
    <source>
        <dbReference type="SAM" id="MobiDB-lite"/>
    </source>
</evidence>
<feature type="compositionally biased region" description="Basic and acidic residues" evidence="5">
    <location>
        <begin position="59"/>
        <end position="71"/>
    </location>
</feature>
<dbReference type="RefSeq" id="XP_018190878.1">
    <property type="nucleotide sequence ID" value="XM_018331850.1"/>
</dbReference>
<comment type="similarity">
    <text evidence="1">Belongs to the peptidase C15 family.</text>
</comment>
<reference evidence="6 7" key="1">
    <citation type="journal article" date="2016" name="Fungal Biol.">
        <title>The genome of Xylona heveae provides a window into fungal endophytism.</title>
        <authorList>
            <person name="Gazis R."/>
            <person name="Kuo A."/>
            <person name="Riley R."/>
            <person name="LaButti K."/>
            <person name="Lipzen A."/>
            <person name="Lin J."/>
            <person name="Amirebrahimi M."/>
            <person name="Hesse C.N."/>
            <person name="Spatafora J.W."/>
            <person name="Henrissat B."/>
            <person name="Hainaut M."/>
            <person name="Grigoriev I.V."/>
            <person name="Hibbett D.S."/>
        </authorList>
    </citation>
    <scope>NUCLEOTIDE SEQUENCE [LARGE SCALE GENOMIC DNA]</scope>
    <source>
        <strain evidence="6 7">TC161</strain>
    </source>
</reference>
<feature type="compositionally biased region" description="Polar residues" evidence="5">
    <location>
        <begin position="72"/>
        <end position="87"/>
    </location>
</feature>
<evidence type="ECO:0000256" key="2">
    <source>
        <dbReference type="ARBA" id="ARBA00022670"/>
    </source>
</evidence>
<dbReference type="PANTHER" id="PTHR23402">
    <property type="entry name" value="PROTEASE FAMILY C15 PYROGLUTAMYL-PEPTIDASE I-RELATED"/>
    <property type="match status" value="1"/>
</dbReference>
<keyword evidence="2" id="KW-0645">Protease</keyword>
<dbReference type="InterPro" id="IPR016125">
    <property type="entry name" value="Peptidase_C15-like"/>
</dbReference>
<organism evidence="6 7">
    <name type="scientific">Xylona heveae (strain CBS 132557 / TC161)</name>
    <dbReference type="NCBI Taxonomy" id="1328760"/>
    <lineage>
        <taxon>Eukaryota</taxon>
        <taxon>Fungi</taxon>
        <taxon>Dikarya</taxon>
        <taxon>Ascomycota</taxon>
        <taxon>Pezizomycotina</taxon>
        <taxon>Xylonomycetes</taxon>
        <taxon>Xylonales</taxon>
        <taxon>Xylonaceae</taxon>
        <taxon>Xylona</taxon>
    </lineage>
</organism>
<dbReference type="SUPFAM" id="SSF53182">
    <property type="entry name" value="Pyrrolidone carboxyl peptidase (pyroglutamate aminopeptidase)"/>
    <property type="match status" value="1"/>
</dbReference>
<feature type="region of interest" description="Disordered" evidence="5">
    <location>
        <begin position="50"/>
        <end position="93"/>
    </location>
</feature>
<evidence type="ECO:0000256" key="3">
    <source>
        <dbReference type="ARBA" id="ARBA00022801"/>
    </source>
</evidence>
<evidence type="ECO:0000313" key="6">
    <source>
        <dbReference type="EMBL" id="KZF25323.1"/>
    </source>
</evidence>
<dbReference type="GO" id="GO:0008234">
    <property type="term" value="F:cysteine-type peptidase activity"/>
    <property type="evidence" value="ECO:0007669"/>
    <property type="project" value="UniProtKB-KW"/>
</dbReference>
<dbReference type="GeneID" id="28896987"/>
<dbReference type="GO" id="GO:0006508">
    <property type="term" value="P:proteolysis"/>
    <property type="evidence" value="ECO:0007669"/>
    <property type="project" value="UniProtKB-KW"/>
</dbReference>
<sequence>MKKKYSTVAHISIVSQKPFGDLLDRNPSFEIASKIRSELIFTFDSNDNQTSTSGGALHRPSDAAYAHDPEHASTNSASSCNAENSTAAKDARDPKHEYTYRVSICSRPTPLFVSYEYVRETVPAIWDESLSAKTIPTGTSSSHGPDDREEDWVFIEKNDIQTHNAHVHGNEEEKKEEGDHHHHVPAFDYIIHLGAGFPGEYQIETIAWSKGYGGLDVDGKPGPSPARNPETGRPLDDGERLETKLPVADIVEHVKRRARDQLRDDEDDDAMKIKIKTSRDAGRYLCEYIFYNSLRAGVTRLGPELGTSKSLFVHVPREYDDEWIQRGVRVLEWIIEGLVTQLARKEGCNMD</sequence>
<name>A0A165ISJ3_XYLHT</name>
<dbReference type="AlphaFoldDB" id="A0A165ISJ3"/>
<dbReference type="Gene3D" id="3.40.630.20">
    <property type="entry name" value="Peptidase C15, pyroglutamyl peptidase I-like"/>
    <property type="match status" value="1"/>
</dbReference>
<gene>
    <name evidence="6" type="ORF">L228DRAFT_244134</name>
</gene>
<dbReference type="STRING" id="1328760.A0A165ISJ3"/>
<feature type="region of interest" description="Disordered" evidence="5">
    <location>
        <begin position="217"/>
        <end position="238"/>
    </location>
</feature>
<evidence type="ECO:0008006" key="8">
    <source>
        <dbReference type="Google" id="ProtNLM"/>
    </source>
</evidence>
<dbReference type="Proteomes" id="UP000076632">
    <property type="component" value="Unassembled WGS sequence"/>
</dbReference>
<evidence type="ECO:0000256" key="4">
    <source>
        <dbReference type="ARBA" id="ARBA00022807"/>
    </source>
</evidence>
<dbReference type="OrthoDB" id="407146at2759"/>
<dbReference type="InterPro" id="IPR036440">
    <property type="entry name" value="Peptidase_C15-like_sf"/>
</dbReference>
<dbReference type="EMBL" id="KV407455">
    <property type="protein sequence ID" value="KZF25323.1"/>
    <property type="molecule type" value="Genomic_DNA"/>
</dbReference>
<evidence type="ECO:0000256" key="1">
    <source>
        <dbReference type="ARBA" id="ARBA00006641"/>
    </source>
</evidence>
<dbReference type="InParanoid" id="A0A165ISJ3"/>
<keyword evidence="7" id="KW-1185">Reference proteome</keyword>
<keyword evidence="4" id="KW-0788">Thiol protease</keyword>